<dbReference type="RefSeq" id="WP_307205556.1">
    <property type="nucleotide sequence ID" value="NZ_JAUSSU010000007.1"/>
</dbReference>
<proteinExistence type="predicted"/>
<gene>
    <name evidence="2" type="ORF">J2T15_003687</name>
</gene>
<feature type="transmembrane region" description="Helical" evidence="1">
    <location>
        <begin position="55"/>
        <end position="76"/>
    </location>
</feature>
<evidence type="ECO:0000313" key="3">
    <source>
        <dbReference type="Proteomes" id="UP001229346"/>
    </source>
</evidence>
<dbReference type="Proteomes" id="UP001229346">
    <property type="component" value="Unassembled WGS sequence"/>
</dbReference>
<reference evidence="2 3" key="1">
    <citation type="submission" date="2023-07" db="EMBL/GenBank/DDBJ databases">
        <title>Sorghum-associated microbial communities from plants grown in Nebraska, USA.</title>
        <authorList>
            <person name="Schachtman D."/>
        </authorList>
    </citation>
    <scope>NUCLEOTIDE SEQUENCE [LARGE SCALE GENOMIC DNA]</scope>
    <source>
        <strain evidence="2 3">CC482</strain>
    </source>
</reference>
<accession>A0ABT9U3L8</accession>
<dbReference type="EMBL" id="JAUSSU010000007">
    <property type="protein sequence ID" value="MDQ0114232.1"/>
    <property type="molecule type" value="Genomic_DNA"/>
</dbReference>
<feature type="transmembrane region" description="Helical" evidence="1">
    <location>
        <begin position="82"/>
        <end position="102"/>
    </location>
</feature>
<feature type="transmembrane region" description="Helical" evidence="1">
    <location>
        <begin position="6"/>
        <end position="26"/>
    </location>
</feature>
<protein>
    <recommendedName>
        <fullName evidence="4">DUF1304 domain-containing protein</fullName>
    </recommendedName>
</protein>
<feature type="transmembrane region" description="Helical" evidence="1">
    <location>
        <begin position="109"/>
        <end position="127"/>
    </location>
</feature>
<sequence length="128" mass="13865">MVLQDIALIVAAVIGSGVSVAHGIIVQRRMVQPIEGLFRTIEQAAVIRRLVPLMLHYSTICWFLGGFALIAAAIWFGQEARLATGLFVGFLYLSGSLIAFWATRGRHPVWIPYAVALILIGFGINTGG</sequence>
<keyword evidence="3" id="KW-1185">Reference proteome</keyword>
<keyword evidence="1" id="KW-0472">Membrane</keyword>
<name>A0ABT9U3L8_PAEHA</name>
<organism evidence="2 3">
    <name type="scientific">Paenibacillus harenae</name>
    <dbReference type="NCBI Taxonomy" id="306543"/>
    <lineage>
        <taxon>Bacteria</taxon>
        <taxon>Bacillati</taxon>
        <taxon>Bacillota</taxon>
        <taxon>Bacilli</taxon>
        <taxon>Bacillales</taxon>
        <taxon>Paenibacillaceae</taxon>
        <taxon>Paenibacillus</taxon>
    </lineage>
</organism>
<evidence type="ECO:0008006" key="4">
    <source>
        <dbReference type="Google" id="ProtNLM"/>
    </source>
</evidence>
<evidence type="ECO:0000256" key="1">
    <source>
        <dbReference type="SAM" id="Phobius"/>
    </source>
</evidence>
<keyword evidence="1" id="KW-0812">Transmembrane</keyword>
<comment type="caution">
    <text evidence="2">The sequence shown here is derived from an EMBL/GenBank/DDBJ whole genome shotgun (WGS) entry which is preliminary data.</text>
</comment>
<evidence type="ECO:0000313" key="2">
    <source>
        <dbReference type="EMBL" id="MDQ0114232.1"/>
    </source>
</evidence>
<keyword evidence="1" id="KW-1133">Transmembrane helix</keyword>